<evidence type="ECO:0000313" key="2">
    <source>
        <dbReference type="EMBL" id="SEO36008.1"/>
    </source>
</evidence>
<evidence type="ECO:0000256" key="1">
    <source>
        <dbReference type="SAM" id="Phobius"/>
    </source>
</evidence>
<feature type="transmembrane region" description="Helical" evidence="1">
    <location>
        <begin position="89"/>
        <end position="111"/>
    </location>
</feature>
<keyword evidence="1" id="KW-0812">Transmembrane</keyword>
<feature type="transmembrane region" description="Helical" evidence="1">
    <location>
        <begin position="117"/>
        <end position="140"/>
    </location>
</feature>
<feature type="transmembrane region" description="Helical" evidence="1">
    <location>
        <begin position="62"/>
        <end position="82"/>
    </location>
</feature>
<organism evidence="2 3">
    <name type="scientific">Halogranum amylolyticum</name>
    <dbReference type="NCBI Taxonomy" id="660520"/>
    <lineage>
        <taxon>Archaea</taxon>
        <taxon>Methanobacteriati</taxon>
        <taxon>Methanobacteriota</taxon>
        <taxon>Stenosarchaea group</taxon>
        <taxon>Halobacteria</taxon>
        <taxon>Halobacteriales</taxon>
        <taxon>Haloferacaceae</taxon>
    </lineage>
</organism>
<name>A0A1H8P311_9EURY</name>
<proteinExistence type="predicted"/>
<dbReference type="Proteomes" id="UP000199126">
    <property type="component" value="Unassembled WGS sequence"/>
</dbReference>
<dbReference type="AlphaFoldDB" id="A0A1H8P311"/>
<keyword evidence="1" id="KW-1133">Transmembrane helix</keyword>
<evidence type="ECO:0000313" key="3">
    <source>
        <dbReference type="Proteomes" id="UP000199126"/>
    </source>
</evidence>
<accession>A0A1H8P311</accession>
<reference evidence="3" key="1">
    <citation type="submission" date="2016-10" db="EMBL/GenBank/DDBJ databases">
        <authorList>
            <person name="Varghese N."/>
            <person name="Submissions S."/>
        </authorList>
    </citation>
    <scope>NUCLEOTIDE SEQUENCE [LARGE SCALE GENOMIC DNA]</scope>
    <source>
        <strain evidence="3">CGMCC 1.10121</strain>
    </source>
</reference>
<keyword evidence="3" id="KW-1185">Reference proteome</keyword>
<sequence>MAVCLAVGVYVAGLAQFALASGTALESFLARLAADPVAALTTGWGLGSPTAVVQSLAADPSLALLFPLGALLLPAALVTTVVEFGRGTAWLYLFGALGPLVGLAVGALSPTAAAVDLALFVVLPVAAALVFLGDVGRYLVATR</sequence>
<protein>
    <submittedName>
        <fullName evidence="2">Uncharacterized protein</fullName>
    </submittedName>
</protein>
<gene>
    <name evidence="2" type="ORF">SAMN04487948_10256</name>
</gene>
<keyword evidence="1" id="KW-0472">Membrane</keyword>
<dbReference type="EMBL" id="FODV01000002">
    <property type="protein sequence ID" value="SEO36008.1"/>
    <property type="molecule type" value="Genomic_DNA"/>
</dbReference>